<dbReference type="EMBL" id="JPKZ01002894">
    <property type="protein sequence ID" value="KHN74604.1"/>
    <property type="molecule type" value="Genomic_DNA"/>
</dbReference>
<keyword evidence="6 14" id="KW-0808">Transferase</keyword>
<comment type="subcellular location">
    <subcellularLocation>
        <location evidence="1 14">Endoplasmic reticulum membrane</location>
        <topology evidence="1 14">Multi-pass membrane protein</topology>
    </subcellularLocation>
</comment>
<evidence type="ECO:0000256" key="13">
    <source>
        <dbReference type="ARBA" id="ARBA00023315"/>
    </source>
</evidence>
<evidence type="ECO:0000256" key="4">
    <source>
        <dbReference type="ARBA" id="ARBA00005420"/>
    </source>
</evidence>
<dbReference type="EC" id="2.3.1.-" evidence="14"/>
<comment type="caution">
    <text evidence="15">The sequence shown here is derived from an EMBL/GenBank/DDBJ whole genome shotgun (WGS) entry which is preliminary data.</text>
</comment>
<evidence type="ECO:0000313" key="15">
    <source>
        <dbReference type="EMBL" id="KHN74604.1"/>
    </source>
</evidence>
<sequence>MTRFLGIEFAPLFLPIERRLQTFAMCFHLSITFVFPLLVVTLPIYLMFTCLWPLVLLYLCWMFYDRNSPRRGGYPSRWLRSLKFNTYMANYFPVSLHKTAELPLNHNYLIGSHPHGIISIGSYTNFCTNGTGVFEKFPSMEIRLCTLAGQFWTPLRREYGMLFGLVDCSKESLQYMLDVERTKNNIVVLVIGGAEEALDAHPGRHILTLNSRKGFIRMALRTGAHLVPMYSFGENDLFDQADNPKGSRIRTVQEYFKRLLGFSSPLFHGRGIFNYNFGIWPYRRPINTVVGAPIPVDKTKNPTKEEVDALHEKYIAALVDLFEAHKTKYGVPVDTKLIIK</sequence>
<keyword evidence="11" id="KW-0443">Lipid metabolism</keyword>
<dbReference type="PANTHER" id="PTHR12317">
    <property type="entry name" value="DIACYLGLYCEROL O-ACYLTRANSFERASE"/>
    <property type="match status" value="1"/>
</dbReference>
<name>A0A0B2UZG6_TOXCA</name>
<organism evidence="15 16">
    <name type="scientific">Toxocara canis</name>
    <name type="common">Canine roundworm</name>
    <dbReference type="NCBI Taxonomy" id="6265"/>
    <lineage>
        <taxon>Eukaryota</taxon>
        <taxon>Metazoa</taxon>
        <taxon>Ecdysozoa</taxon>
        <taxon>Nematoda</taxon>
        <taxon>Chromadorea</taxon>
        <taxon>Rhabditida</taxon>
        <taxon>Spirurina</taxon>
        <taxon>Ascaridomorpha</taxon>
        <taxon>Ascaridoidea</taxon>
        <taxon>Toxocaridae</taxon>
        <taxon>Toxocara</taxon>
    </lineage>
</organism>
<feature type="transmembrane region" description="Helical" evidence="14">
    <location>
        <begin position="20"/>
        <end position="38"/>
    </location>
</feature>
<dbReference type="CDD" id="cd07987">
    <property type="entry name" value="LPLAT_MGAT-like"/>
    <property type="match status" value="1"/>
</dbReference>
<dbReference type="AlphaFoldDB" id="A0A0B2UZG6"/>
<accession>A0A0B2UZG6</accession>
<keyword evidence="16" id="KW-1185">Reference proteome</keyword>
<keyword evidence="5" id="KW-0444">Lipid biosynthesis</keyword>
<dbReference type="GO" id="GO:0005789">
    <property type="term" value="C:endoplasmic reticulum membrane"/>
    <property type="evidence" value="ECO:0007669"/>
    <property type="project" value="UniProtKB-SubCell"/>
</dbReference>
<comment type="pathway">
    <text evidence="2">Glycerolipid metabolism; triacylglycerol biosynthesis.</text>
</comment>
<dbReference type="OMA" id="WTPWRRE"/>
<gene>
    <name evidence="15" type="primary">mogat1</name>
    <name evidence="15" type="ORF">Tcan_03546</name>
</gene>
<evidence type="ECO:0000256" key="9">
    <source>
        <dbReference type="ARBA" id="ARBA00022824"/>
    </source>
</evidence>
<evidence type="ECO:0000256" key="1">
    <source>
        <dbReference type="ARBA" id="ARBA00004477"/>
    </source>
</evidence>
<dbReference type="Proteomes" id="UP000031036">
    <property type="component" value="Unassembled WGS sequence"/>
</dbReference>
<evidence type="ECO:0000256" key="10">
    <source>
        <dbReference type="ARBA" id="ARBA00022989"/>
    </source>
</evidence>
<protein>
    <recommendedName>
        <fullName evidence="14">Acyltransferase</fullName>
        <ecNumber evidence="14">2.3.1.-</ecNumber>
    </recommendedName>
</protein>
<dbReference type="OrthoDB" id="264532at2759"/>
<keyword evidence="9 14" id="KW-0256">Endoplasmic reticulum</keyword>
<keyword evidence="7 14" id="KW-0812">Transmembrane</keyword>
<comment type="similarity">
    <text evidence="4 14">Belongs to the diacylglycerol acyltransferase family.</text>
</comment>
<evidence type="ECO:0000256" key="6">
    <source>
        <dbReference type="ARBA" id="ARBA00022679"/>
    </source>
</evidence>
<evidence type="ECO:0000313" key="16">
    <source>
        <dbReference type="Proteomes" id="UP000031036"/>
    </source>
</evidence>
<dbReference type="GO" id="GO:0004144">
    <property type="term" value="F:diacylglycerol O-acyltransferase activity"/>
    <property type="evidence" value="ECO:0007669"/>
    <property type="project" value="TreeGrafter"/>
</dbReference>
<evidence type="ECO:0000256" key="8">
    <source>
        <dbReference type="ARBA" id="ARBA00022798"/>
    </source>
</evidence>
<dbReference type="PANTHER" id="PTHR12317:SF0">
    <property type="entry name" value="ACYLTRANSFERASE"/>
    <property type="match status" value="1"/>
</dbReference>
<keyword evidence="12 14" id="KW-0472">Membrane</keyword>
<keyword evidence="8" id="KW-0319">Glycerol metabolism</keyword>
<evidence type="ECO:0000256" key="5">
    <source>
        <dbReference type="ARBA" id="ARBA00022516"/>
    </source>
</evidence>
<evidence type="ECO:0000256" key="14">
    <source>
        <dbReference type="RuleBase" id="RU367023"/>
    </source>
</evidence>
<evidence type="ECO:0000256" key="3">
    <source>
        <dbReference type="ARBA" id="ARBA00005189"/>
    </source>
</evidence>
<evidence type="ECO:0000256" key="12">
    <source>
        <dbReference type="ARBA" id="ARBA00023136"/>
    </source>
</evidence>
<dbReference type="GO" id="GO:0019432">
    <property type="term" value="P:triglyceride biosynthetic process"/>
    <property type="evidence" value="ECO:0007669"/>
    <property type="project" value="TreeGrafter"/>
</dbReference>
<evidence type="ECO:0000256" key="11">
    <source>
        <dbReference type="ARBA" id="ARBA00023098"/>
    </source>
</evidence>
<dbReference type="STRING" id="6265.A0A0B2UZG6"/>
<comment type="pathway">
    <text evidence="3">Lipid metabolism.</text>
</comment>
<evidence type="ECO:0000256" key="2">
    <source>
        <dbReference type="ARBA" id="ARBA00004771"/>
    </source>
</evidence>
<dbReference type="GO" id="GO:0006071">
    <property type="term" value="P:glycerol metabolic process"/>
    <property type="evidence" value="ECO:0007669"/>
    <property type="project" value="UniProtKB-KW"/>
</dbReference>
<keyword evidence="10 14" id="KW-1133">Transmembrane helix</keyword>
<comment type="caution">
    <text evidence="14">Lacks conserved residue(s) required for the propagation of feature annotation.</text>
</comment>
<evidence type="ECO:0000256" key="7">
    <source>
        <dbReference type="ARBA" id="ARBA00022692"/>
    </source>
</evidence>
<proteinExistence type="inferred from homology"/>
<dbReference type="Pfam" id="PF03982">
    <property type="entry name" value="DAGAT"/>
    <property type="match status" value="1"/>
</dbReference>
<keyword evidence="13 15" id="KW-0012">Acyltransferase</keyword>
<reference evidence="15 16" key="1">
    <citation type="submission" date="2014-11" db="EMBL/GenBank/DDBJ databases">
        <title>Genetic blueprint of the zoonotic pathogen Toxocara canis.</title>
        <authorList>
            <person name="Zhu X.-Q."/>
            <person name="Korhonen P.K."/>
            <person name="Cai H."/>
            <person name="Young N.D."/>
            <person name="Nejsum P."/>
            <person name="von Samson-Himmelstjerna G."/>
            <person name="Boag P.R."/>
            <person name="Tan P."/>
            <person name="Li Q."/>
            <person name="Min J."/>
            <person name="Yang Y."/>
            <person name="Wang X."/>
            <person name="Fang X."/>
            <person name="Hall R.S."/>
            <person name="Hofmann A."/>
            <person name="Sternberg P.W."/>
            <person name="Jex A.R."/>
            <person name="Gasser R.B."/>
        </authorList>
    </citation>
    <scope>NUCLEOTIDE SEQUENCE [LARGE SCALE GENOMIC DNA]</scope>
    <source>
        <strain evidence="15">PN_DK_2014</strain>
    </source>
</reference>
<dbReference type="InterPro" id="IPR007130">
    <property type="entry name" value="DAGAT"/>
</dbReference>